<reference evidence="4" key="2">
    <citation type="submission" date="2023-06" db="EMBL/GenBank/DDBJ databases">
        <authorList>
            <person name="Zeman M."/>
            <person name="Kubasova T."/>
            <person name="Jahodarova E."/>
            <person name="Nykrynova M."/>
            <person name="Rychlik I."/>
        </authorList>
    </citation>
    <scope>NUCLEOTIDE SEQUENCE</scope>
    <source>
        <strain evidence="4">105_WCHN</strain>
    </source>
</reference>
<dbReference type="PANTHER" id="PTHR12526">
    <property type="entry name" value="GLYCOSYLTRANSFERASE"/>
    <property type="match status" value="1"/>
</dbReference>
<feature type="domain" description="Glycosyl transferase family 1" evidence="3">
    <location>
        <begin position="13"/>
        <end position="120"/>
    </location>
</feature>
<dbReference type="InterPro" id="IPR001296">
    <property type="entry name" value="Glyco_trans_1"/>
</dbReference>
<gene>
    <name evidence="4" type="ORF">QUW46_06505</name>
</gene>
<accession>A0ABT7VNA0</accession>
<protein>
    <submittedName>
        <fullName evidence="4">Glycosyltransferase</fullName>
        <ecNumber evidence="4">2.4.-.-</ecNumber>
    </submittedName>
</protein>
<comment type="caution">
    <text evidence="4">The sequence shown here is derived from an EMBL/GenBank/DDBJ whole genome shotgun (WGS) entry which is preliminary data.</text>
</comment>
<dbReference type="PANTHER" id="PTHR12526:SF629">
    <property type="entry name" value="TEICHURONIC ACID BIOSYNTHESIS GLYCOSYLTRANSFERASE TUAH-RELATED"/>
    <property type="match status" value="1"/>
</dbReference>
<evidence type="ECO:0000259" key="3">
    <source>
        <dbReference type="Pfam" id="PF00534"/>
    </source>
</evidence>
<sequence>MVKDSWNNYATANSLKRLVKDRHAGDYVHFCGYQHDLTNVYETAQLEVLTSSYEGFAMALLEAQGHGCPAVSYDINYGPAEIIDDRVSGCLVPAGDTHALYVTIEELLNNPAKLKEYADHAQTAAAKFSFANVTKKWAAFLNREGLTK</sequence>
<keyword evidence="5" id="KW-1185">Reference proteome</keyword>
<evidence type="ECO:0000313" key="4">
    <source>
        <dbReference type="EMBL" id="MDM8334219.1"/>
    </source>
</evidence>
<name>A0ABT7VNA0_9LACO</name>
<dbReference type="Gene3D" id="3.40.50.2000">
    <property type="entry name" value="Glycogen Phosphorylase B"/>
    <property type="match status" value="2"/>
</dbReference>
<proteinExistence type="predicted"/>
<dbReference type="EC" id="2.4.-.-" evidence="4"/>
<evidence type="ECO:0000313" key="5">
    <source>
        <dbReference type="Proteomes" id="UP001529423"/>
    </source>
</evidence>
<keyword evidence="2 4" id="KW-0808">Transferase</keyword>
<evidence type="ECO:0000256" key="2">
    <source>
        <dbReference type="ARBA" id="ARBA00022679"/>
    </source>
</evidence>
<dbReference type="Pfam" id="PF00534">
    <property type="entry name" value="Glycos_transf_1"/>
    <property type="match status" value="1"/>
</dbReference>
<organism evidence="4 5">
    <name type="scientific">Limosilactobacillus panis</name>
    <dbReference type="NCBI Taxonomy" id="47493"/>
    <lineage>
        <taxon>Bacteria</taxon>
        <taxon>Bacillati</taxon>
        <taxon>Bacillota</taxon>
        <taxon>Bacilli</taxon>
        <taxon>Lactobacillales</taxon>
        <taxon>Lactobacillaceae</taxon>
        <taxon>Limosilactobacillus</taxon>
    </lineage>
</organism>
<keyword evidence="1 4" id="KW-0328">Glycosyltransferase</keyword>
<reference evidence="4" key="1">
    <citation type="submission" date="2023-06" db="EMBL/GenBank/DDBJ databases">
        <title>Identification and characterization of horizontal gene transfer across gut microbiota members of farm animals based on homology search.</title>
        <authorList>
            <person name="Schwarzerova J."/>
            <person name="Nykrynova M."/>
            <person name="Jureckova K."/>
            <person name="Cejkova D."/>
            <person name="Rychlik I."/>
        </authorList>
    </citation>
    <scope>NUCLEOTIDE SEQUENCE</scope>
    <source>
        <strain evidence="4">105_WCHN</strain>
    </source>
</reference>
<evidence type="ECO:0000256" key="1">
    <source>
        <dbReference type="ARBA" id="ARBA00022676"/>
    </source>
</evidence>
<dbReference type="RefSeq" id="WP_289560584.1">
    <property type="nucleotide sequence ID" value="NZ_JAUDEO010000035.1"/>
</dbReference>
<dbReference type="GO" id="GO:0016757">
    <property type="term" value="F:glycosyltransferase activity"/>
    <property type="evidence" value="ECO:0007669"/>
    <property type="project" value="UniProtKB-KW"/>
</dbReference>
<dbReference type="Proteomes" id="UP001529423">
    <property type="component" value="Unassembled WGS sequence"/>
</dbReference>
<dbReference type="SUPFAM" id="SSF53756">
    <property type="entry name" value="UDP-Glycosyltransferase/glycogen phosphorylase"/>
    <property type="match status" value="1"/>
</dbReference>
<dbReference type="EMBL" id="JAUDEO010000035">
    <property type="protein sequence ID" value="MDM8334219.1"/>
    <property type="molecule type" value="Genomic_DNA"/>
</dbReference>